<name>A0A4P8EKS4_9RHOB</name>
<geneLocation type="plasmid" evidence="1 2">
    <name>unnamed1</name>
</geneLocation>
<accession>A0A4P8EKS4</accession>
<keyword evidence="2" id="KW-1185">Reference proteome</keyword>
<gene>
    <name evidence="1" type="ORF">EOK75_19480</name>
</gene>
<evidence type="ECO:0000313" key="1">
    <source>
        <dbReference type="EMBL" id="QCO57840.1"/>
    </source>
</evidence>
<evidence type="ECO:0000313" key="2">
    <source>
        <dbReference type="Proteomes" id="UP000298631"/>
    </source>
</evidence>
<proteinExistence type="predicted"/>
<protein>
    <submittedName>
        <fullName evidence="1">Head decoration protein</fullName>
    </submittedName>
</protein>
<dbReference type="AlphaFoldDB" id="A0A4P8EKS4"/>
<dbReference type="Proteomes" id="UP000298631">
    <property type="component" value="Plasmid unnamed1"/>
</dbReference>
<keyword evidence="1" id="KW-0614">Plasmid</keyword>
<dbReference type="EMBL" id="CP039965">
    <property type="protein sequence ID" value="QCO57840.1"/>
    <property type="molecule type" value="Genomic_DNA"/>
</dbReference>
<organism evidence="1 2">
    <name type="scientific">Pseudorhodobacter turbinis</name>
    <dbReference type="NCBI Taxonomy" id="2500533"/>
    <lineage>
        <taxon>Bacteria</taxon>
        <taxon>Pseudomonadati</taxon>
        <taxon>Pseudomonadota</taxon>
        <taxon>Alphaproteobacteria</taxon>
        <taxon>Rhodobacterales</taxon>
        <taxon>Paracoccaceae</taxon>
        <taxon>Pseudorhodobacter</taxon>
    </lineage>
</organism>
<dbReference type="KEGG" id="pseb:EOK75_19480"/>
<sequence length="160" mass="16586">MPVLTEPPSMGDVLKYELNPNYTREVVTLLVGMPYPVGAVLGKITASGKYKLATSGGADGAQTANAVLLYAVDATLADANGIVLARGPSIVSRAGLRTITAAVTDGLDHRLTISSNLGEPVPLGTKVHFLTLVRSDADRVEIRHGAVASEVTLPVVEVLG</sequence>
<dbReference type="Pfam" id="PF02924">
    <property type="entry name" value="HDPD"/>
    <property type="match status" value="1"/>
</dbReference>
<dbReference type="OrthoDB" id="7358956at2"/>
<dbReference type="InterPro" id="IPR004195">
    <property type="entry name" value="Head_decoration_D"/>
</dbReference>
<reference evidence="1 2" key="1">
    <citation type="submission" date="2019-05" db="EMBL/GenBank/DDBJ databases">
        <title>Pseudorhodobacter turbinis sp. nov., isolated from the gut of the Korean turban shell.</title>
        <authorList>
            <person name="Jeong Y.-S."/>
            <person name="Kang W.-R."/>
            <person name="Bae J.-W."/>
        </authorList>
    </citation>
    <scope>NUCLEOTIDE SEQUENCE [LARGE SCALE GENOMIC DNA]</scope>
    <source>
        <strain evidence="1 2">S12M18</strain>
        <plasmid evidence="1 2">unnamed1</plasmid>
    </source>
</reference>